<evidence type="ECO:0000259" key="5">
    <source>
        <dbReference type="PROSITE" id="PS50931"/>
    </source>
</evidence>
<dbReference type="RefSeq" id="WP_148396274.1">
    <property type="nucleotide sequence ID" value="NZ_JAOSHN010000003.1"/>
</dbReference>
<name>A0A9J6QW21_9FIRM</name>
<dbReference type="CDD" id="cd05466">
    <property type="entry name" value="PBP2_LTTR_substrate"/>
    <property type="match status" value="1"/>
</dbReference>
<dbReference type="GO" id="GO:0003700">
    <property type="term" value="F:DNA-binding transcription factor activity"/>
    <property type="evidence" value="ECO:0007669"/>
    <property type="project" value="InterPro"/>
</dbReference>
<keyword evidence="2" id="KW-0805">Transcription regulation</keyword>
<dbReference type="Pfam" id="PF00126">
    <property type="entry name" value="HTH_1"/>
    <property type="match status" value="1"/>
</dbReference>
<comment type="caution">
    <text evidence="6">The sequence shown here is derived from an EMBL/GenBank/DDBJ whole genome shotgun (WGS) entry which is preliminary data.</text>
</comment>
<dbReference type="SUPFAM" id="SSF53850">
    <property type="entry name" value="Periplasmic binding protein-like II"/>
    <property type="match status" value="1"/>
</dbReference>
<evidence type="ECO:0000256" key="1">
    <source>
        <dbReference type="ARBA" id="ARBA00009437"/>
    </source>
</evidence>
<dbReference type="PROSITE" id="PS50931">
    <property type="entry name" value="HTH_LYSR"/>
    <property type="match status" value="1"/>
</dbReference>
<dbReference type="InterPro" id="IPR050950">
    <property type="entry name" value="HTH-type_LysR_regulators"/>
</dbReference>
<evidence type="ECO:0000313" key="7">
    <source>
        <dbReference type="Proteomes" id="UP001065549"/>
    </source>
</evidence>
<reference evidence="6" key="1">
    <citation type="submission" date="2022-09" db="EMBL/GenBank/DDBJ databases">
        <title>Culturomic study of gut microbiota in children with autism spectrum disorder.</title>
        <authorList>
            <person name="Efimov B.A."/>
            <person name="Chaplin A.V."/>
            <person name="Sokolova S.R."/>
            <person name="Pikina A.P."/>
            <person name="Korzhanova M."/>
            <person name="Belova V."/>
            <person name="Korostin D."/>
        </authorList>
    </citation>
    <scope>NUCLEOTIDE SEQUENCE</scope>
    <source>
        <strain evidence="6">ASD5510</strain>
    </source>
</reference>
<feature type="domain" description="HTH lysR-type" evidence="5">
    <location>
        <begin position="1"/>
        <end position="59"/>
    </location>
</feature>
<evidence type="ECO:0000256" key="2">
    <source>
        <dbReference type="ARBA" id="ARBA00023015"/>
    </source>
</evidence>
<evidence type="ECO:0000313" key="6">
    <source>
        <dbReference type="EMBL" id="MCU7378606.1"/>
    </source>
</evidence>
<dbReference type="PANTHER" id="PTHR30419">
    <property type="entry name" value="HTH-TYPE TRANSCRIPTIONAL REGULATOR YBHD"/>
    <property type="match status" value="1"/>
</dbReference>
<dbReference type="InterPro" id="IPR000847">
    <property type="entry name" value="LysR_HTH_N"/>
</dbReference>
<dbReference type="Gene3D" id="3.40.190.290">
    <property type="match status" value="1"/>
</dbReference>
<dbReference type="InterPro" id="IPR036390">
    <property type="entry name" value="WH_DNA-bd_sf"/>
</dbReference>
<sequence>MDTKKIAVFLEAVKMGSLKKTAEKLNYTQSGLIYLMNSLENELGGLKLLNRTSKGVCLTEEGIALEPYIRQIYESEGELIDKIHEIQREGTRKLRIGTYPIYACDGLPGVIKTFLDDHPDNDITIRVATGQELPKLLSEDDIDLAIGEAGLVKDAAWIPLMEYEIYSAIPQAFDIGEEESITFEALKDYPLLFSSYNQVSNQIEKLLERENPYKIKVESSDGSALLHMVSEGLGVAFLSSLYLKECPQTVTMRPLDPPLTKELGVLAKHEKMNSPLIKAFLPYLKEAQ</sequence>
<dbReference type="EMBL" id="JAOSHN010000003">
    <property type="protein sequence ID" value="MCU7378606.1"/>
    <property type="molecule type" value="Genomic_DNA"/>
</dbReference>
<keyword evidence="7" id="KW-1185">Reference proteome</keyword>
<proteinExistence type="inferred from homology"/>
<evidence type="ECO:0000256" key="3">
    <source>
        <dbReference type="ARBA" id="ARBA00023125"/>
    </source>
</evidence>
<evidence type="ECO:0000256" key="4">
    <source>
        <dbReference type="ARBA" id="ARBA00023163"/>
    </source>
</evidence>
<keyword evidence="4" id="KW-0804">Transcription</keyword>
<gene>
    <name evidence="6" type="ORF">OBO34_09595</name>
</gene>
<dbReference type="SUPFAM" id="SSF46785">
    <property type="entry name" value="Winged helix' DNA-binding domain"/>
    <property type="match status" value="1"/>
</dbReference>
<dbReference type="InterPro" id="IPR005119">
    <property type="entry name" value="LysR_subst-bd"/>
</dbReference>
<keyword evidence="3" id="KW-0238">DNA-binding</keyword>
<dbReference type="InterPro" id="IPR036388">
    <property type="entry name" value="WH-like_DNA-bd_sf"/>
</dbReference>
<dbReference type="Gene3D" id="1.10.10.10">
    <property type="entry name" value="Winged helix-like DNA-binding domain superfamily/Winged helix DNA-binding domain"/>
    <property type="match status" value="1"/>
</dbReference>
<comment type="similarity">
    <text evidence="1">Belongs to the LysR transcriptional regulatory family.</text>
</comment>
<accession>A0A9J6QW21</accession>
<protein>
    <submittedName>
        <fullName evidence="6">LysR family transcriptional regulator</fullName>
    </submittedName>
</protein>
<organism evidence="6 7">
    <name type="scientific">Hominibacterium faecale</name>
    <dbReference type="NCBI Taxonomy" id="2839743"/>
    <lineage>
        <taxon>Bacteria</taxon>
        <taxon>Bacillati</taxon>
        <taxon>Bacillota</taxon>
        <taxon>Clostridia</taxon>
        <taxon>Peptostreptococcales</taxon>
        <taxon>Anaerovoracaceae</taxon>
        <taxon>Hominibacterium</taxon>
    </lineage>
</organism>
<dbReference type="GO" id="GO:0005829">
    <property type="term" value="C:cytosol"/>
    <property type="evidence" value="ECO:0007669"/>
    <property type="project" value="TreeGrafter"/>
</dbReference>
<dbReference type="AlphaFoldDB" id="A0A9J6QW21"/>
<dbReference type="GO" id="GO:0003677">
    <property type="term" value="F:DNA binding"/>
    <property type="evidence" value="ECO:0007669"/>
    <property type="project" value="UniProtKB-KW"/>
</dbReference>
<dbReference type="Proteomes" id="UP001065549">
    <property type="component" value="Unassembled WGS sequence"/>
</dbReference>
<dbReference type="Pfam" id="PF03466">
    <property type="entry name" value="LysR_substrate"/>
    <property type="match status" value="1"/>
</dbReference>